<accession>A0AAU8CN36</accession>
<keyword evidence="2 4" id="KW-0436">Ligase</keyword>
<dbReference type="Gene3D" id="3.30.470.30">
    <property type="entry name" value="DNA ligase/mRNA capping enzyme"/>
    <property type="match status" value="1"/>
</dbReference>
<evidence type="ECO:0000259" key="3">
    <source>
        <dbReference type="PROSITE" id="PS50160"/>
    </source>
</evidence>
<dbReference type="Gene3D" id="3.30.1490.70">
    <property type="match status" value="1"/>
</dbReference>
<reference evidence="4" key="1">
    <citation type="submission" date="2024-06" db="EMBL/GenBank/DDBJ databases">
        <title>Mesorhizobium karijinii sp. nov., a symbiont of the iconic Swainsona formosa from arid Australia.</title>
        <authorList>
            <person name="Hill Y.J."/>
            <person name="Watkin E.L.J."/>
            <person name="O'Hara G.W."/>
            <person name="Terpolilli J."/>
            <person name="Tye M.L."/>
            <person name="Kohlmeier M.G."/>
        </authorList>
    </citation>
    <scope>NUCLEOTIDE SEQUENCE</scope>
    <source>
        <strain evidence="4">WSM2240</strain>
    </source>
</reference>
<dbReference type="GO" id="GO:0005524">
    <property type="term" value="F:ATP binding"/>
    <property type="evidence" value="ECO:0007669"/>
    <property type="project" value="InterPro"/>
</dbReference>
<comment type="similarity">
    <text evidence="1">Belongs to the ATP-dependent DNA ligase family.</text>
</comment>
<dbReference type="AlphaFoldDB" id="A0AAU8CN36"/>
<feature type="domain" description="ATP-dependent DNA ligase family profile" evidence="3">
    <location>
        <begin position="113"/>
        <end position="195"/>
    </location>
</feature>
<name>A0AAU8CN36_9HYPH</name>
<proteinExistence type="inferred from homology"/>
<sequence>MSKFPVAGPRLEFIPPQVPTLVDQPPEGDGWIHEVKFDGYRSQIILKHGRARIFTRRGHDWTAKYGPLAKAAAELPTDTAIIDGEVIVTNDDGISDFSALRSAIVNAPERLVFVTFDLLHLNGHDLRQMTLMERRHMLEEIVEPAEGPIQFSHTLDASASAVFRAVEKMGLEGTVSKRIDSRYHSGPSREWLKAKCYEESEFDLLGVRRERGKPATALMAERNGKRQYAGSAFVKVNRDFRQRLWDRVKQKAAPAPKGIAVDKTGVEWVKPGLVGRVRYMRGEEVLRHATLEEVHEE</sequence>
<dbReference type="SUPFAM" id="SSF56091">
    <property type="entry name" value="DNA ligase/mRNA capping enzyme, catalytic domain"/>
    <property type="match status" value="1"/>
</dbReference>
<organism evidence="4">
    <name type="scientific">Mesorhizobium sp. WSM2240</name>
    <dbReference type="NCBI Taxonomy" id="3228851"/>
    <lineage>
        <taxon>Bacteria</taxon>
        <taxon>Pseudomonadati</taxon>
        <taxon>Pseudomonadota</taxon>
        <taxon>Alphaproteobacteria</taxon>
        <taxon>Hyphomicrobiales</taxon>
        <taxon>Phyllobacteriaceae</taxon>
        <taxon>Mesorhizobium</taxon>
    </lineage>
</organism>
<dbReference type="PROSITE" id="PS50160">
    <property type="entry name" value="DNA_LIGASE_A3"/>
    <property type="match status" value="1"/>
</dbReference>
<dbReference type="GO" id="GO:0006310">
    <property type="term" value="P:DNA recombination"/>
    <property type="evidence" value="ECO:0007669"/>
    <property type="project" value="InterPro"/>
</dbReference>
<dbReference type="Pfam" id="PF01068">
    <property type="entry name" value="DNA_ligase_A_M"/>
    <property type="match status" value="1"/>
</dbReference>
<dbReference type="GO" id="GO:0003910">
    <property type="term" value="F:DNA ligase (ATP) activity"/>
    <property type="evidence" value="ECO:0007669"/>
    <property type="project" value="InterPro"/>
</dbReference>
<dbReference type="GO" id="GO:0006281">
    <property type="term" value="P:DNA repair"/>
    <property type="evidence" value="ECO:0007669"/>
    <property type="project" value="InterPro"/>
</dbReference>
<protein>
    <submittedName>
        <fullName evidence="4">ATP-dependent DNA ligase</fullName>
    </submittedName>
</protein>
<gene>
    <name evidence="4" type="ORF">ABVK50_23765</name>
</gene>
<dbReference type="PANTHER" id="PTHR45674:SF4">
    <property type="entry name" value="DNA LIGASE 1"/>
    <property type="match status" value="1"/>
</dbReference>
<dbReference type="EMBL" id="CP159253">
    <property type="protein sequence ID" value="XCG48226.1"/>
    <property type="molecule type" value="Genomic_DNA"/>
</dbReference>
<dbReference type="PANTHER" id="PTHR45674">
    <property type="entry name" value="DNA LIGASE 1/3 FAMILY MEMBER"/>
    <property type="match status" value="1"/>
</dbReference>
<dbReference type="CDD" id="cd07906">
    <property type="entry name" value="Adenylation_DNA_ligase_LigD_LigC"/>
    <property type="match status" value="1"/>
</dbReference>
<dbReference type="InterPro" id="IPR012310">
    <property type="entry name" value="DNA_ligase_ATP-dep_cent"/>
</dbReference>
<evidence type="ECO:0000256" key="1">
    <source>
        <dbReference type="ARBA" id="ARBA00007572"/>
    </source>
</evidence>
<dbReference type="InterPro" id="IPR050191">
    <property type="entry name" value="ATP-dep_DNA_ligase"/>
</dbReference>
<dbReference type="RefSeq" id="WP_353644240.1">
    <property type="nucleotide sequence ID" value="NZ_CP159253.1"/>
</dbReference>
<evidence type="ECO:0000313" key="4">
    <source>
        <dbReference type="EMBL" id="XCG48226.1"/>
    </source>
</evidence>
<evidence type="ECO:0000256" key="2">
    <source>
        <dbReference type="ARBA" id="ARBA00022598"/>
    </source>
</evidence>